<evidence type="ECO:0000256" key="3">
    <source>
        <dbReference type="ARBA" id="ARBA00022490"/>
    </source>
</evidence>
<evidence type="ECO:0000256" key="6">
    <source>
        <dbReference type="ARBA" id="ARBA00022803"/>
    </source>
</evidence>
<evidence type="ECO:0000256" key="10">
    <source>
        <dbReference type="PROSITE-ProRule" id="PRU00339"/>
    </source>
</evidence>
<keyword evidence="4" id="KW-0493">Microtubule</keyword>
<feature type="repeat" description="TPR" evidence="10">
    <location>
        <begin position="321"/>
        <end position="354"/>
    </location>
</feature>
<evidence type="ECO:0000256" key="7">
    <source>
        <dbReference type="ARBA" id="ARBA00023054"/>
    </source>
</evidence>
<dbReference type="SMART" id="SM00028">
    <property type="entry name" value="TPR"/>
    <property type="match status" value="10"/>
</dbReference>
<keyword evidence="5" id="KW-0677">Repeat</keyword>
<dbReference type="InterPro" id="IPR011990">
    <property type="entry name" value="TPR-like_helical_dom_sf"/>
</dbReference>
<keyword evidence="3" id="KW-0963">Cytoplasm</keyword>
<evidence type="ECO:0000256" key="4">
    <source>
        <dbReference type="ARBA" id="ARBA00022701"/>
    </source>
</evidence>
<proteinExistence type="inferred from homology"/>
<dbReference type="Pfam" id="PF13374">
    <property type="entry name" value="TPR_10"/>
    <property type="match status" value="3"/>
</dbReference>
<evidence type="ECO:0000256" key="9">
    <source>
        <dbReference type="ARBA" id="ARBA00023212"/>
    </source>
</evidence>
<feature type="repeat" description="TPR" evidence="10">
    <location>
        <begin position="489"/>
        <end position="522"/>
    </location>
</feature>
<evidence type="ECO:0000256" key="2">
    <source>
        <dbReference type="ARBA" id="ARBA00009622"/>
    </source>
</evidence>
<comment type="caution">
    <text evidence="12">The sequence shown here is derived from an EMBL/GenBank/DDBJ whole genome shotgun (WGS) entry which is preliminary data.</text>
</comment>
<evidence type="ECO:0000256" key="5">
    <source>
        <dbReference type="ARBA" id="ARBA00022737"/>
    </source>
</evidence>
<dbReference type="Pfam" id="PF12770">
    <property type="entry name" value="CHAT"/>
    <property type="match status" value="1"/>
</dbReference>
<dbReference type="Pfam" id="PF13424">
    <property type="entry name" value="TPR_12"/>
    <property type="match status" value="4"/>
</dbReference>
<dbReference type="PRINTS" id="PR00381">
    <property type="entry name" value="KINESINLIGHT"/>
</dbReference>
<dbReference type="GO" id="GO:0005871">
    <property type="term" value="C:kinesin complex"/>
    <property type="evidence" value="ECO:0007669"/>
    <property type="project" value="InterPro"/>
</dbReference>
<keyword evidence="6 10" id="KW-0802">TPR repeat</keyword>
<name>A0AAE3GNI0_9CYAN</name>
<gene>
    <name evidence="12" type="ORF">NJ959_04000</name>
</gene>
<dbReference type="InterPro" id="IPR002151">
    <property type="entry name" value="Kinesin_light"/>
</dbReference>
<dbReference type="AlphaFoldDB" id="A0AAE3GNI0"/>
<dbReference type="EMBL" id="JAMZMM010000022">
    <property type="protein sequence ID" value="MCP2727639.1"/>
    <property type="molecule type" value="Genomic_DNA"/>
</dbReference>
<keyword evidence="13" id="KW-1185">Reference proteome</keyword>
<organism evidence="12 13">
    <name type="scientific">Limnofasciculus baicalensis BBK-W-15</name>
    <dbReference type="NCBI Taxonomy" id="2699891"/>
    <lineage>
        <taxon>Bacteria</taxon>
        <taxon>Bacillati</taxon>
        <taxon>Cyanobacteriota</taxon>
        <taxon>Cyanophyceae</taxon>
        <taxon>Coleofasciculales</taxon>
        <taxon>Coleofasciculaceae</taxon>
        <taxon>Limnofasciculus</taxon>
        <taxon>Limnofasciculus baicalensis</taxon>
    </lineage>
</organism>
<dbReference type="Gene3D" id="1.25.40.10">
    <property type="entry name" value="Tetratricopeptide repeat domain"/>
    <property type="match status" value="3"/>
</dbReference>
<dbReference type="GO" id="GO:0007018">
    <property type="term" value="P:microtubule-based movement"/>
    <property type="evidence" value="ECO:0007669"/>
    <property type="project" value="TreeGrafter"/>
</dbReference>
<keyword evidence="8" id="KW-0505">Motor protein</keyword>
<dbReference type="PANTHER" id="PTHR45783">
    <property type="entry name" value="KINESIN LIGHT CHAIN"/>
    <property type="match status" value="1"/>
</dbReference>
<dbReference type="PROSITE" id="PS50005">
    <property type="entry name" value="TPR"/>
    <property type="match status" value="6"/>
</dbReference>
<feature type="repeat" description="TPR" evidence="10">
    <location>
        <begin position="447"/>
        <end position="480"/>
    </location>
</feature>
<comment type="subcellular location">
    <subcellularLocation>
        <location evidence="1">Cytoplasm</location>
        <location evidence="1">Cytoskeleton</location>
    </subcellularLocation>
</comment>
<dbReference type="InterPro" id="IPR019734">
    <property type="entry name" value="TPR_rpt"/>
</dbReference>
<dbReference type="RefSeq" id="WP_254010450.1">
    <property type="nucleotide sequence ID" value="NZ_JAMZMM010000022.1"/>
</dbReference>
<evidence type="ECO:0000256" key="8">
    <source>
        <dbReference type="ARBA" id="ARBA00023175"/>
    </source>
</evidence>
<accession>A0AAE3GNI0</accession>
<protein>
    <submittedName>
        <fullName evidence="12">CHAT domain-containing protein</fullName>
    </submittedName>
</protein>
<dbReference type="InterPro" id="IPR024983">
    <property type="entry name" value="CHAT_dom"/>
</dbReference>
<dbReference type="SUPFAM" id="SSF48452">
    <property type="entry name" value="TPR-like"/>
    <property type="match status" value="4"/>
</dbReference>
<reference evidence="12" key="1">
    <citation type="submission" date="2022-06" db="EMBL/GenBank/DDBJ databases">
        <title>New cyanobacteria of genus Symplocastrum in benthos of Lake Baikal.</title>
        <authorList>
            <person name="Sorokovikova E."/>
            <person name="Tikhonova I."/>
            <person name="Krasnopeev A."/>
            <person name="Evseev P."/>
            <person name="Gladkikh A."/>
            <person name="Belykh O."/>
        </authorList>
    </citation>
    <scope>NUCLEOTIDE SEQUENCE</scope>
    <source>
        <strain evidence="12">BBK-W-15</strain>
    </source>
</reference>
<feature type="repeat" description="TPR" evidence="10">
    <location>
        <begin position="279"/>
        <end position="312"/>
    </location>
</feature>
<evidence type="ECO:0000259" key="11">
    <source>
        <dbReference type="Pfam" id="PF12770"/>
    </source>
</evidence>
<feature type="domain" description="CHAT" evidence="11">
    <location>
        <begin position="895"/>
        <end position="1265"/>
    </location>
</feature>
<sequence>MDEQRIQDYLNLIQQLLDCPNGQEGEILQANSGLIDEGLIAVMEQVAEDMTEDGNCDVAEWLQNLAVELIEPIGELGGQRLQKYLSLIELLLSSDNEEKSEVLQANQSLIDEGLVGVMEQMAVDLAESGEQDAANKLQNLATQLINSIREKPWYKLNQRVVELYESGKYTQAGILARQALELARSSYGNEHPDVFTSLNNLAVFYQAQGRYKEAEGFYEEALKLSQYLLGDENAIVAKSLNNLGSLCHAQGRYREAEALLEQALNMRQCFLGNEDPDVAESLNNLASLYQVQGRYREAESLLQESLEITQRLVGNEHSDVAVSLINLAEIYREQGRYREAKTLLQQALNLLRHQFGHEHPDVATSLNNLGLVCQSEGLYSEAESFLEQALDLRRHLWGNEHDDVADSLNNLALLRQTQGRYSEAEPLYQQALGITQQLFGDEHPDIAQSLNNLALLYREQGRYQEAENLYKGALNLRINLFGDEHPDIAQSLNNLALLYRAQGRYQEAEPLLQEALKLWRNQLGEEHPTLADCMNNLAVLYDNQRNYHKAAPLYKQALALWENRFGNENPFLASGLHNLASHYADQECYSEAKQLLEKALDMTRRLEGNEHPHVAQSLNNLAVVLAATGYPNEALLQRIQANEIDTKVIRTVFAFSSENDRLAYLQKIRGKLDGFISLIYSHLLNSPHALQALLDLILKRKALTASALAAQNEALYSDRYPHLTEDFHKLRDLSEQIIHLTFSTPQTEDFTTYQQQLVQLQAEHNNLQKTLASQVPEIQLQEQLPNRSDVAAELPAGSILIEFIRFDLFNFKAIPAKGEAQWQPARYLAFILPAGQPESVEMVDIGEAECIDSLIREFRELVSGAGKNQESQLGMFSKRPPKLIFREYHPQVGIKLRQAIFDKLRPALKEHKHLIIAPDGELNLVPFQIIPSDDTGEKMLMDEFTISYLTVGRDILRQKIETKRPASINALVFASPNFDLSAESVTSDAAPKQNIQTENLRECIANKPLKDAKGTNILGERVAQKLKVASYLGSEALESYFKPLQCPRILLIATHGVFLPNQPEDPSLTVSYQRESSLLQRDRFFGRVENPMLRSALALAGANTWAKGGKLPPQAGKGILFAQDIAGLDLWANEITVLSACETAIGDVAIGEGVFGFRRAFAVAGTKTLIMSLWSVNGWTTALLMERFFDNCESGLGRADALQEAQNYLRNITVRELQQFELGQEILKQEFNNGRELDATMLTRQAEDKPLAHPYYWGAWICQGDTKPI</sequence>
<dbReference type="Proteomes" id="UP001204953">
    <property type="component" value="Unassembled WGS sequence"/>
</dbReference>
<dbReference type="PANTHER" id="PTHR45783:SF3">
    <property type="entry name" value="KINESIN LIGHT CHAIN"/>
    <property type="match status" value="1"/>
</dbReference>
<dbReference type="GO" id="GO:0005874">
    <property type="term" value="C:microtubule"/>
    <property type="evidence" value="ECO:0007669"/>
    <property type="project" value="UniProtKB-KW"/>
</dbReference>
<keyword evidence="9" id="KW-0206">Cytoskeleton</keyword>
<evidence type="ECO:0000313" key="12">
    <source>
        <dbReference type="EMBL" id="MCP2727639.1"/>
    </source>
</evidence>
<evidence type="ECO:0000256" key="1">
    <source>
        <dbReference type="ARBA" id="ARBA00004245"/>
    </source>
</evidence>
<keyword evidence="7" id="KW-0175">Coiled coil</keyword>
<dbReference type="GO" id="GO:0019894">
    <property type="term" value="F:kinesin binding"/>
    <property type="evidence" value="ECO:0007669"/>
    <property type="project" value="TreeGrafter"/>
</dbReference>
<comment type="similarity">
    <text evidence="2">Belongs to the kinesin light chain family.</text>
</comment>
<feature type="repeat" description="TPR" evidence="10">
    <location>
        <begin position="195"/>
        <end position="228"/>
    </location>
</feature>
<dbReference type="GO" id="GO:0005737">
    <property type="term" value="C:cytoplasm"/>
    <property type="evidence" value="ECO:0007669"/>
    <property type="project" value="TreeGrafter"/>
</dbReference>
<evidence type="ECO:0000313" key="13">
    <source>
        <dbReference type="Proteomes" id="UP001204953"/>
    </source>
</evidence>
<feature type="repeat" description="TPR" evidence="10">
    <location>
        <begin position="531"/>
        <end position="564"/>
    </location>
</feature>